<proteinExistence type="predicted"/>
<accession>A0ABN9VRD5</accession>
<keyword evidence="2" id="KW-1185">Reference proteome</keyword>
<sequence>MGDKTRARTYTVSGSCGDWTCDDLLQRAKGWCDCGAYIGTKPLGPWAACAGSVAAARAAGRQMGLHCCKRCVLRWRCAAPSLAADNFVRLKEARTQAGQRWQALQAKLSKVLALEMHLEEVLAERELAADTYAYAKAELQKISTMYLAEAVGSEEAEDETGAAKFLGLEIPDDLLEELAEEGNGTLADAAKRRAEADRICNQLYTQVESKAEQLKRVVDQARARA</sequence>
<evidence type="ECO:0000313" key="2">
    <source>
        <dbReference type="Proteomes" id="UP001189429"/>
    </source>
</evidence>
<name>A0ABN9VRD5_9DINO</name>
<organism evidence="1 2">
    <name type="scientific">Prorocentrum cordatum</name>
    <dbReference type="NCBI Taxonomy" id="2364126"/>
    <lineage>
        <taxon>Eukaryota</taxon>
        <taxon>Sar</taxon>
        <taxon>Alveolata</taxon>
        <taxon>Dinophyceae</taxon>
        <taxon>Prorocentrales</taxon>
        <taxon>Prorocentraceae</taxon>
        <taxon>Prorocentrum</taxon>
    </lineage>
</organism>
<protein>
    <submittedName>
        <fullName evidence="1">Uncharacterized protein</fullName>
    </submittedName>
</protein>
<reference evidence="1" key="1">
    <citation type="submission" date="2023-10" db="EMBL/GenBank/DDBJ databases">
        <authorList>
            <person name="Chen Y."/>
            <person name="Shah S."/>
            <person name="Dougan E. K."/>
            <person name="Thang M."/>
            <person name="Chan C."/>
        </authorList>
    </citation>
    <scope>NUCLEOTIDE SEQUENCE [LARGE SCALE GENOMIC DNA]</scope>
</reference>
<dbReference type="Proteomes" id="UP001189429">
    <property type="component" value="Unassembled WGS sequence"/>
</dbReference>
<dbReference type="EMBL" id="CAUYUJ010017518">
    <property type="protein sequence ID" value="CAK0875502.1"/>
    <property type="molecule type" value="Genomic_DNA"/>
</dbReference>
<evidence type="ECO:0000313" key="1">
    <source>
        <dbReference type="EMBL" id="CAK0875502.1"/>
    </source>
</evidence>
<gene>
    <name evidence="1" type="ORF">PCOR1329_LOCUS60152</name>
</gene>
<comment type="caution">
    <text evidence="1">The sequence shown here is derived from an EMBL/GenBank/DDBJ whole genome shotgun (WGS) entry which is preliminary data.</text>
</comment>
<feature type="non-terminal residue" evidence="1">
    <location>
        <position position="225"/>
    </location>
</feature>